<dbReference type="SUPFAM" id="SSF52047">
    <property type="entry name" value="RNI-like"/>
    <property type="match status" value="1"/>
</dbReference>
<dbReference type="InterPro" id="IPR032675">
    <property type="entry name" value="LRR_dom_sf"/>
</dbReference>
<protein>
    <submittedName>
        <fullName evidence="1">Uncharacterized protein</fullName>
    </submittedName>
</protein>
<reference evidence="1 2" key="1">
    <citation type="journal article" date="2021" name="BMC Genomics">
        <title>Datura genome reveals duplications of psychoactive alkaloid biosynthetic genes and high mutation rate following tissue culture.</title>
        <authorList>
            <person name="Rajewski A."/>
            <person name="Carter-House D."/>
            <person name="Stajich J."/>
            <person name="Litt A."/>
        </authorList>
    </citation>
    <scope>NUCLEOTIDE SEQUENCE [LARGE SCALE GENOMIC DNA]</scope>
    <source>
        <strain evidence="1">AR-01</strain>
    </source>
</reference>
<proteinExistence type="predicted"/>
<gene>
    <name evidence="1" type="ORF">HAX54_033304</name>
</gene>
<dbReference type="EMBL" id="JACEIK010000426">
    <property type="protein sequence ID" value="MCD7456821.1"/>
    <property type="molecule type" value="Genomic_DNA"/>
</dbReference>
<dbReference type="PANTHER" id="PTHR15140">
    <property type="entry name" value="TUBULIN-SPECIFIC CHAPERONE E"/>
    <property type="match status" value="1"/>
</dbReference>
<evidence type="ECO:0000313" key="2">
    <source>
        <dbReference type="Proteomes" id="UP000823775"/>
    </source>
</evidence>
<dbReference type="Proteomes" id="UP000823775">
    <property type="component" value="Unassembled WGS sequence"/>
</dbReference>
<evidence type="ECO:0000313" key="1">
    <source>
        <dbReference type="EMBL" id="MCD7456821.1"/>
    </source>
</evidence>
<dbReference type="PANTHER" id="PTHR15140:SF42">
    <property type="entry name" value="LATE BLIGHT RESISTANCE PROTEIN R1-A-LIKE"/>
    <property type="match status" value="1"/>
</dbReference>
<keyword evidence="2" id="KW-1185">Reference proteome</keyword>
<dbReference type="Gene3D" id="3.80.10.10">
    <property type="entry name" value="Ribonuclease Inhibitor"/>
    <property type="match status" value="1"/>
</dbReference>
<accession>A0ABS8SD64</accession>
<comment type="caution">
    <text evidence="1">The sequence shown here is derived from an EMBL/GenBank/DDBJ whole genome shotgun (WGS) entry which is preliminary data.</text>
</comment>
<name>A0ABS8SD64_DATST</name>
<organism evidence="1 2">
    <name type="scientific">Datura stramonium</name>
    <name type="common">Jimsonweed</name>
    <name type="synonym">Common thornapple</name>
    <dbReference type="NCBI Taxonomy" id="4076"/>
    <lineage>
        <taxon>Eukaryota</taxon>
        <taxon>Viridiplantae</taxon>
        <taxon>Streptophyta</taxon>
        <taxon>Embryophyta</taxon>
        <taxon>Tracheophyta</taxon>
        <taxon>Spermatophyta</taxon>
        <taxon>Magnoliopsida</taxon>
        <taxon>eudicotyledons</taxon>
        <taxon>Gunneridae</taxon>
        <taxon>Pentapetalae</taxon>
        <taxon>asterids</taxon>
        <taxon>lamiids</taxon>
        <taxon>Solanales</taxon>
        <taxon>Solanaceae</taxon>
        <taxon>Solanoideae</taxon>
        <taxon>Datureae</taxon>
        <taxon>Datura</taxon>
    </lineage>
</organism>
<sequence length="250" mass="29067">MHLSCLKAKDTLSLPTNLWNLETLIVQGLGGRVSVPDTIWEMVKLRHLHIYDQAFFILNKEEGFPESSSKMDDLQTISLNFYWFYVAWIDKLKFPSNLKKLTLSNFRINLNEVSALSNLEVMPFPWLEHLVLKRCRYLKVIPSCFGYMPSLKSIEVKSCKESLSESAIVIKEMQVEEMAYSGFEVKSCKESLSESAIVIKEMQVEEMAYSGFEVFIQVDQTTLQHSVSNWLSDSKELYWLKQLRRQEKLV</sequence>